<proteinExistence type="predicted"/>
<feature type="transmembrane region" description="Helical" evidence="1">
    <location>
        <begin position="20"/>
        <end position="42"/>
    </location>
</feature>
<keyword evidence="3" id="KW-1185">Reference proteome</keyword>
<keyword evidence="1" id="KW-0812">Transmembrane</keyword>
<dbReference type="Proteomes" id="UP000829196">
    <property type="component" value="Unassembled WGS sequence"/>
</dbReference>
<keyword evidence="1" id="KW-0472">Membrane</keyword>
<sequence length="50" mass="5885">MFLLNFRLKRLKKNGEVSMFDIIVMFIIINIINKNIIIIIMVDFSKIVGD</sequence>
<dbReference type="AlphaFoldDB" id="A0A8T3BKJ4"/>
<organism evidence="2 3">
    <name type="scientific">Dendrobium nobile</name>
    <name type="common">Orchid</name>
    <dbReference type="NCBI Taxonomy" id="94219"/>
    <lineage>
        <taxon>Eukaryota</taxon>
        <taxon>Viridiplantae</taxon>
        <taxon>Streptophyta</taxon>
        <taxon>Embryophyta</taxon>
        <taxon>Tracheophyta</taxon>
        <taxon>Spermatophyta</taxon>
        <taxon>Magnoliopsida</taxon>
        <taxon>Liliopsida</taxon>
        <taxon>Asparagales</taxon>
        <taxon>Orchidaceae</taxon>
        <taxon>Epidendroideae</taxon>
        <taxon>Malaxideae</taxon>
        <taxon>Dendrobiinae</taxon>
        <taxon>Dendrobium</taxon>
    </lineage>
</organism>
<reference evidence="2" key="1">
    <citation type="journal article" date="2022" name="Front. Genet.">
        <title>Chromosome-Scale Assembly of the Dendrobium nobile Genome Provides Insights Into the Molecular Mechanism of the Biosynthesis of the Medicinal Active Ingredient of Dendrobium.</title>
        <authorList>
            <person name="Xu Q."/>
            <person name="Niu S.-C."/>
            <person name="Li K.-L."/>
            <person name="Zheng P.-J."/>
            <person name="Zhang X.-J."/>
            <person name="Jia Y."/>
            <person name="Liu Y."/>
            <person name="Niu Y.-X."/>
            <person name="Yu L.-H."/>
            <person name="Chen D.-F."/>
            <person name="Zhang G.-Q."/>
        </authorList>
    </citation>
    <scope>NUCLEOTIDE SEQUENCE</scope>
    <source>
        <tissue evidence="2">Leaf</tissue>
    </source>
</reference>
<evidence type="ECO:0000256" key="1">
    <source>
        <dbReference type="SAM" id="Phobius"/>
    </source>
</evidence>
<protein>
    <submittedName>
        <fullName evidence="2">Uncharacterized protein</fullName>
    </submittedName>
</protein>
<gene>
    <name evidence="2" type="ORF">KFK09_013030</name>
</gene>
<dbReference type="SMR" id="A0A8T3BKJ4"/>
<dbReference type="EMBL" id="JAGYWB010000009">
    <property type="protein sequence ID" value="KAI0512391.1"/>
    <property type="molecule type" value="Genomic_DNA"/>
</dbReference>
<keyword evidence="1" id="KW-1133">Transmembrane helix</keyword>
<accession>A0A8T3BKJ4</accession>
<evidence type="ECO:0000313" key="2">
    <source>
        <dbReference type="EMBL" id="KAI0512391.1"/>
    </source>
</evidence>
<name>A0A8T3BKJ4_DENNO</name>
<evidence type="ECO:0000313" key="3">
    <source>
        <dbReference type="Proteomes" id="UP000829196"/>
    </source>
</evidence>
<comment type="caution">
    <text evidence="2">The sequence shown here is derived from an EMBL/GenBank/DDBJ whole genome shotgun (WGS) entry which is preliminary data.</text>
</comment>